<sequence>MEYKVSCALKPGFNKISSIGDGELKLTEFAIINLADKQRFAANTGGFEVALVVLGGKCAVKGDGFEFATVGERPDVFSGKPYTVYIPCNTAYEITALGPVDIAWAASPSTLKTDAYVIGPDQVIDCHIGKGSYERDAYLMLTEKFPSAHFYIGEAFVKDGRHASFPPHRHDFDNPPVEVDMEEVYFFRFKPFQGYGIQKIYTDDRSIDVTYTVEENDTTLIPRGYHPVIGAPGYDMYYLWVMAGEVNRKFVSVQDPAHRWVAM</sequence>
<dbReference type="GO" id="GO:0102482">
    <property type="term" value="F:5-deoxy-D-glucuronate isomerase activity"/>
    <property type="evidence" value="ECO:0007669"/>
    <property type="project" value="UniProtKB-EC"/>
</dbReference>
<name>A0AAE3VJW6_9BACT</name>
<evidence type="ECO:0000256" key="1">
    <source>
        <dbReference type="ARBA" id="ARBA00023235"/>
    </source>
</evidence>
<dbReference type="AlphaFoldDB" id="A0AAE3VJW6"/>
<dbReference type="InterPro" id="IPR024203">
    <property type="entry name" value="Deoxy-glucuronate_isom_IolB"/>
</dbReference>
<reference evidence="2" key="1">
    <citation type="submission" date="2023-07" db="EMBL/GenBank/DDBJ databases">
        <title>Genomic Encyclopedia of Type Strains, Phase IV (KMG-IV): sequencing the most valuable type-strain genomes for metagenomic binning, comparative biology and taxonomic classification.</title>
        <authorList>
            <person name="Goeker M."/>
        </authorList>
    </citation>
    <scope>NUCLEOTIDE SEQUENCE</scope>
    <source>
        <strain evidence="2">DSM 24202</strain>
    </source>
</reference>
<protein>
    <submittedName>
        <fullName evidence="2">5-deoxy-glucuronate isomerase</fullName>
        <ecNumber evidence="2">5.3.1.30</ecNumber>
    </submittedName>
</protein>
<dbReference type="Gene3D" id="2.60.120.10">
    <property type="entry name" value="Jelly Rolls"/>
    <property type="match status" value="2"/>
</dbReference>
<dbReference type="InterPro" id="IPR021120">
    <property type="entry name" value="KduI/IolB_isomerase"/>
</dbReference>
<dbReference type="SUPFAM" id="SSF51182">
    <property type="entry name" value="RmlC-like cupins"/>
    <property type="match status" value="1"/>
</dbReference>
<keyword evidence="1 2" id="KW-0413">Isomerase</keyword>
<dbReference type="GO" id="GO:0008880">
    <property type="term" value="F:glucuronate isomerase activity"/>
    <property type="evidence" value="ECO:0007669"/>
    <property type="project" value="InterPro"/>
</dbReference>
<dbReference type="InterPro" id="IPR011051">
    <property type="entry name" value="RmlC_Cupin_sf"/>
</dbReference>
<keyword evidence="3" id="KW-1185">Reference proteome</keyword>
<gene>
    <name evidence="2" type="ORF">J3R75_003655</name>
</gene>
<proteinExistence type="predicted"/>
<dbReference type="EMBL" id="JAUSVL010000001">
    <property type="protein sequence ID" value="MDQ0291548.1"/>
    <property type="molecule type" value="Genomic_DNA"/>
</dbReference>
<dbReference type="Proteomes" id="UP001238163">
    <property type="component" value="Unassembled WGS sequence"/>
</dbReference>
<dbReference type="NCBIfam" id="TIGR04378">
    <property type="entry name" value="myo_inos_iolB"/>
    <property type="match status" value="1"/>
</dbReference>
<comment type="caution">
    <text evidence="2">The sequence shown here is derived from an EMBL/GenBank/DDBJ whole genome shotgun (WGS) entry which is preliminary data.</text>
</comment>
<organism evidence="2 3">
    <name type="scientific">Oligosphaera ethanolica</name>
    <dbReference type="NCBI Taxonomy" id="760260"/>
    <lineage>
        <taxon>Bacteria</taxon>
        <taxon>Pseudomonadati</taxon>
        <taxon>Lentisphaerota</taxon>
        <taxon>Oligosphaeria</taxon>
        <taxon>Oligosphaerales</taxon>
        <taxon>Oligosphaeraceae</taxon>
        <taxon>Oligosphaera</taxon>
    </lineage>
</organism>
<dbReference type="RefSeq" id="WP_307264486.1">
    <property type="nucleotide sequence ID" value="NZ_JAUSVL010000001.1"/>
</dbReference>
<accession>A0AAE3VJW6</accession>
<dbReference type="PANTHER" id="PTHR39193:SF1">
    <property type="entry name" value="5-DEOXY-GLUCURONATE ISOMERASE"/>
    <property type="match status" value="1"/>
</dbReference>
<evidence type="ECO:0000313" key="2">
    <source>
        <dbReference type="EMBL" id="MDQ0291548.1"/>
    </source>
</evidence>
<dbReference type="InterPro" id="IPR014710">
    <property type="entry name" value="RmlC-like_jellyroll"/>
</dbReference>
<dbReference type="PIRSF" id="PIRSF036628">
    <property type="entry name" value="IolB"/>
    <property type="match status" value="1"/>
</dbReference>
<dbReference type="GO" id="GO:0019310">
    <property type="term" value="P:inositol catabolic process"/>
    <property type="evidence" value="ECO:0007669"/>
    <property type="project" value="InterPro"/>
</dbReference>
<dbReference type="PANTHER" id="PTHR39193">
    <property type="entry name" value="5-DEOXY-GLUCURONATE ISOMERASE"/>
    <property type="match status" value="1"/>
</dbReference>
<dbReference type="EC" id="5.3.1.30" evidence="2"/>
<evidence type="ECO:0000313" key="3">
    <source>
        <dbReference type="Proteomes" id="UP001238163"/>
    </source>
</evidence>
<dbReference type="Pfam" id="PF04962">
    <property type="entry name" value="KduI"/>
    <property type="match status" value="1"/>
</dbReference>